<evidence type="ECO:0000313" key="8">
    <source>
        <dbReference type="EMBL" id="UZJ25163.1"/>
    </source>
</evidence>
<evidence type="ECO:0000256" key="4">
    <source>
        <dbReference type="ARBA" id="ARBA00022989"/>
    </source>
</evidence>
<sequence length="157" mass="16223">MVASSWSRGGAAPAIAAWWAGGGGRELARYATVGVVCTIVYSALFVVLLGSGPLLANVAASVVATVLGTELHRRLTFRTGPRVGWAAAQWQSAGVAALGLVVTTAVLAAVELLVPGSTWWEEVLVVNATTGLIGVGRYVVLRRWVFRGPDPGARQGG</sequence>
<feature type="transmembrane region" description="Helical" evidence="6">
    <location>
        <begin position="93"/>
        <end position="113"/>
    </location>
</feature>
<evidence type="ECO:0000259" key="7">
    <source>
        <dbReference type="Pfam" id="PF04138"/>
    </source>
</evidence>
<protein>
    <submittedName>
        <fullName evidence="8">GtrA family protein</fullName>
    </submittedName>
</protein>
<feature type="transmembrane region" description="Helical" evidence="6">
    <location>
        <begin position="27"/>
        <end position="48"/>
    </location>
</feature>
<comment type="similarity">
    <text evidence="2">Belongs to the GtrA family.</text>
</comment>
<dbReference type="Proteomes" id="UP001164965">
    <property type="component" value="Chromosome"/>
</dbReference>
<dbReference type="EMBL" id="CP110615">
    <property type="protein sequence ID" value="UZJ25163.1"/>
    <property type="molecule type" value="Genomic_DNA"/>
</dbReference>
<name>A0ABY6P1Z4_9NOCA</name>
<keyword evidence="5 6" id="KW-0472">Membrane</keyword>
<dbReference type="Pfam" id="PF04138">
    <property type="entry name" value="GtrA_DPMS_TM"/>
    <property type="match status" value="1"/>
</dbReference>
<accession>A0ABY6P1Z4</accession>
<evidence type="ECO:0000256" key="6">
    <source>
        <dbReference type="SAM" id="Phobius"/>
    </source>
</evidence>
<comment type="subcellular location">
    <subcellularLocation>
        <location evidence="1">Membrane</location>
        <topology evidence="1">Multi-pass membrane protein</topology>
    </subcellularLocation>
</comment>
<reference evidence="8" key="1">
    <citation type="submission" date="2022-10" db="EMBL/GenBank/DDBJ databases">
        <title>Rhodococcus sp.75.</title>
        <authorList>
            <person name="Sun M."/>
        </authorList>
    </citation>
    <scope>NUCLEOTIDE SEQUENCE</scope>
    <source>
        <strain evidence="8">75</strain>
    </source>
</reference>
<dbReference type="PANTHER" id="PTHR38459:SF1">
    <property type="entry name" value="PROPHAGE BACTOPRENOL-LINKED GLUCOSE TRANSLOCASE HOMOLOG"/>
    <property type="match status" value="1"/>
</dbReference>
<keyword evidence="4 6" id="KW-1133">Transmembrane helix</keyword>
<evidence type="ECO:0000313" key="9">
    <source>
        <dbReference type="Proteomes" id="UP001164965"/>
    </source>
</evidence>
<dbReference type="PANTHER" id="PTHR38459">
    <property type="entry name" value="PROPHAGE BACTOPRENOL-LINKED GLUCOSE TRANSLOCASE HOMOLOG"/>
    <property type="match status" value="1"/>
</dbReference>
<dbReference type="RefSeq" id="WP_265383269.1">
    <property type="nucleotide sequence ID" value="NZ_CP110615.1"/>
</dbReference>
<feature type="domain" description="GtrA/DPMS transmembrane" evidence="7">
    <location>
        <begin position="29"/>
        <end position="146"/>
    </location>
</feature>
<evidence type="ECO:0000256" key="2">
    <source>
        <dbReference type="ARBA" id="ARBA00009399"/>
    </source>
</evidence>
<dbReference type="InterPro" id="IPR007267">
    <property type="entry name" value="GtrA_DPMS_TM"/>
</dbReference>
<feature type="transmembrane region" description="Helical" evidence="6">
    <location>
        <begin position="119"/>
        <end position="140"/>
    </location>
</feature>
<evidence type="ECO:0000256" key="5">
    <source>
        <dbReference type="ARBA" id="ARBA00023136"/>
    </source>
</evidence>
<proteinExistence type="inferred from homology"/>
<keyword evidence="9" id="KW-1185">Reference proteome</keyword>
<gene>
    <name evidence="8" type="ORF">RHODO2019_01225</name>
</gene>
<feature type="transmembrane region" description="Helical" evidence="6">
    <location>
        <begin position="54"/>
        <end position="72"/>
    </location>
</feature>
<dbReference type="InterPro" id="IPR051401">
    <property type="entry name" value="GtrA_CellWall_Glycosyl"/>
</dbReference>
<organism evidence="8 9">
    <name type="scientific">Rhodococcus antarcticus</name>
    <dbReference type="NCBI Taxonomy" id="2987751"/>
    <lineage>
        <taxon>Bacteria</taxon>
        <taxon>Bacillati</taxon>
        <taxon>Actinomycetota</taxon>
        <taxon>Actinomycetes</taxon>
        <taxon>Mycobacteriales</taxon>
        <taxon>Nocardiaceae</taxon>
        <taxon>Rhodococcus</taxon>
    </lineage>
</organism>
<evidence type="ECO:0000256" key="1">
    <source>
        <dbReference type="ARBA" id="ARBA00004141"/>
    </source>
</evidence>
<evidence type="ECO:0000256" key="3">
    <source>
        <dbReference type="ARBA" id="ARBA00022692"/>
    </source>
</evidence>
<keyword evidence="3 6" id="KW-0812">Transmembrane</keyword>